<feature type="domain" description="Peptidase S1" evidence="11">
    <location>
        <begin position="36"/>
        <end position="261"/>
    </location>
</feature>
<evidence type="ECO:0000256" key="4">
    <source>
        <dbReference type="ARBA" id="ARBA00022729"/>
    </source>
</evidence>
<feature type="chain" id="PRO_5040308358" description="Peptidase S1 domain-containing protein" evidence="10">
    <location>
        <begin position="21"/>
        <end position="490"/>
    </location>
</feature>
<dbReference type="Gene3D" id="2.40.10.10">
    <property type="entry name" value="Trypsin-like serine proteases"/>
    <property type="match status" value="2"/>
</dbReference>
<dbReference type="InterPro" id="IPR051487">
    <property type="entry name" value="Ser/Thr_Proteases_Immune/Dev"/>
</dbReference>
<evidence type="ECO:0000313" key="12">
    <source>
        <dbReference type="EMBL" id="KAI8039817.1"/>
    </source>
</evidence>
<keyword evidence="8" id="KW-1015">Disulfide bond</keyword>
<evidence type="ECO:0000259" key="11">
    <source>
        <dbReference type="PROSITE" id="PS50240"/>
    </source>
</evidence>
<keyword evidence="2" id="KW-0964">Secreted</keyword>
<dbReference type="GO" id="GO:0006508">
    <property type="term" value="P:proteolysis"/>
    <property type="evidence" value="ECO:0007669"/>
    <property type="project" value="UniProtKB-KW"/>
</dbReference>
<accession>A0A9Q0BPH8</accession>
<proteinExistence type="inferred from homology"/>
<dbReference type="PRINTS" id="PR00722">
    <property type="entry name" value="CHYMOTRYPSIN"/>
</dbReference>
<evidence type="ECO:0000256" key="3">
    <source>
        <dbReference type="ARBA" id="ARBA00022670"/>
    </source>
</evidence>
<keyword evidence="13" id="KW-1185">Reference proteome</keyword>
<evidence type="ECO:0000256" key="7">
    <source>
        <dbReference type="ARBA" id="ARBA00023145"/>
    </source>
</evidence>
<dbReference type="InterPro" id="IPR001314">
    <property type="entry name" value="Peptidase_S1A"/>
</dbReference>
<keyword evidence="4 10" id="KW-0732">Signal</keyword>
<dbReference type="CDD" id="cd00190">
    <property type="entry name" value="Tryp_SPc"/>
    <property type="match status" value="1"/>
</dbReference>
<dbReference type="EMBL" id="JAMKOV010000005">
    <property type="protein sequence ID" value="KAI8039817.1"/>
    <property type="molecule type" value="Genomic_DNA"/>
</dbReference>
<dbReference type="AlphaFoldDB" id="A0A9Q0BPH8"/>
<keyword evidence="6" id="KW-0720">Serine protease</keyword>
<gene>
    <name evidence="12" type="ORF">M5D96_007241</name>
</gene>
<feature type="signal peptide" evidence="10">
    <location>
        <begin position="1"/>
        <end position="20"/>
    </location>
</feature>
<protein>
    <recommendedName>
        <fullName evidence="11">Peptidase S1 domain-containing protein</fullName>
    </recommendedName>
</protein>
<dbReference type="Proteomes" id="UP001059596">
    <property type="component" value="Unassembled WGS sequence"/>
</dbReference>
<dbReference type="SMART" id="SM00020">
    <property type="entry name" value="Tryp_SPc"/>
    <property type="match status" value="1"/>
</dbReference>
<dbReference type="PANTHER" id="PTHR24256">
    <property type="entry name" value="TRYPTASE-RELATED"/>
    <property type="match status" value="1"/>
</dbReference>
<comment type="caution">
    <text evidence="12">The sequence shown here is derived from an EMBL/GenBank/DDBJ whole genome shotgun (WGS) entry which is preliminary data.</text>
</comment>
<evidence type="ECO:0000256" key="6">
    <source>
        <dbReference type="ARBA" id="ARBA00022825"/>
    </source>
</evidence>
<name>A0A9Q0BPH8_9MUSC</name>
<keyword evidence="7" id="KW-0865">Zymogen</keyword>
<evidence type="ECO:0000256" key="2">
    <source>
        <dbReference type="ARBA" id="ARBA00022525"/>
    </source>
</evidence>
<keyword evidence="5" id="KW-0378">Hydrolase</keyword>
<dbReference type="PROSITE" id="PS50240">
    <property type="entry name" value="TRYPSIN_DOM"/>
    <property type="match status" value="1"/>
</dbReference>
<dbReference type="GO" id="GO:0004252">
    <property type="term" value="F:serine-type endopeptidase activity"/>
    <property type="evidence" value="ECO:0007669"/>
    <property type="project" value="InterPro"/>
</dbReference>
<dbReference type="Pfam" id="PF00089">
    <property type="entry name" value="Trypsin"/>
    <property type="match status" value="2"/>
</dbReference>
<dbReference type="Gene3D" id="2.40.10.120">
    <property type="match status" value="1"/>
</dbReference>
<dbReference type="InterPro" id="IPR009003">
    <property type="entry name" value="Peptidase_S1_PA"/>
</dbReference>
<evidence type="ECO:0000256" key="8">
    <source>
        <dbReference type="ARBA" id="ARBA00023157"/>
    </source>
</evidence>
<dbReference type="InterPro" id="IPR043504">
    <property type="entry name" value="Peptidase_S1_PA_chymotrypsin"/>
</dbReference>
<sequence>MQTYLAWIFLITWFPCHLEAYQLLENNCGHLNSGRVVNGKNSSIQYAAWMAAIQNETHFLCGGTLIHNRFVLTAARCIHGHTNLFVRLGAYNKSEPTFQVKVTAAIIHRSSSIFDFHYNVGLLKLSSRVKYNFYVRPICIILDTKHKSFIPTTLKAFGWGQNSDNLESDILQTITLDHYNERVCNRRLNFTMSSEQICAGAYNGDTCGSDSGGPLSTTLTVNGLPREAQIGIVSFGLRTCNGPGVYTKVASYVDWIQKRISNFDDSNKPQLAMPQQSPPAMVQDMWLHRDCGGGTMASILRADIFGHNFRAHGVLITDRFVITTARHLSENHDALKVIPIGMGWTYGDHRVDSVFKHTSDIALLKLSRPMRPTDGMKPICMLSNDQLQRMGEPPLPLSVFDPVSGGHFYLYTRECPWTINADEICVGTPPGISTTFGKAGDILGKQIIVSKKGRFVLFGIVSYSSDGYHILTNVMKHTGWIANTVKQNQF</sequence>
<evidence type="ECO:0000256" key="1">
    <source>
        <dbReference type="ARBA" id="ARBA00004613"/>
    </source>
</evidence>
<keyword evidence="3" id="KW-0645">Protease</keyword>
<dbReference type="GO" id="GO:0005576">
    <property type="term" value="C:extracellular region"/>
    <property type="evidence" value="ECO:0007669"/>
    <property type="project" value="UniProtKB-SubCell"/>
</dbReference>
<evidence type="ECO:0000256" key="5">
    <source>
        <dbReference type="ARBA" id="ARBA00022801"/>
    </source>
</evidence>
<evidence type="ECO:0000256" key="10">
    <source>
        <dbReference type="SAM" id="SignalP"/>
    </source>
</evidence>
<reference evidence="12" key="1">
    <citation type="journal article" date="2023" name="Genome Biol. Evol.">
        <title>Long-read-based Genome Assembly of Drosophila gunungcola Reveals Fewer Chemosensory Genes in Flower-breeding Species.</title>
        <authorList>
            <person name="Negi A."/>
            <person name="Liao B.Y."/>
            <person name="Yeh S.D."/>
        </authorList>
    </citation>
    <scope>NUCLEOTIDE SEQUENCE</scope>
    <source>
        <strain evidence="12">Sukarami</strain>
    </source>
</reference>
<comment type="subcellular location">
    <subcellularLocation>
        <location evidence="1">Secreted</location>
    </subcellularLocation>
</comment>
<comment type="similarity">
    <text evidence="9">Belongs to the peptidase S1 family. CLIP subfamily.</text>
</comment>
<dbReference type="InterPro" id="IPR001254">
    <property type="entry name" value="Trypsin_dom"/>
</dbReference>
<evidence type="ECO:0000313" key="13">
    <source>
        <dbReference type="Proteomes" id="UP001059596"/>
    </source>
</evidence>
<evidence type="ECO:0000256" key="9">
    <source>
        <dbReference type="ARBA" id="ARBA00024195"/>
    </source>
</evidence>
<dbReference type="FunFam" id="2.40.10.10:FF:000146">
    <property type="entry name" value="Serine protease 53"/>
    <property type="match status" value="1"/>
</dbReference>
<organism evidence="12 13">
    <name type="scientific">Drosophila gunungcola</name>
    <name type="common">fruit fly</name>
    <dbReference type="NCBI Taxonomy" id="103775"/>
    <lineage>
        <taxon>Eukaryota</taxon>
        <taxon>Metazoa</taxon>
        <taxon>Ecdysozoa</taxon>
        <taxon>Arthropoda</taxon>
        <taxon>Hexapoda</taxon>
        <taxon>Insecta</taxon>
        <taxon>Pterygota</taxon>
        <taxon>Neoptera</taxon>
        <taxon>Endopterygota</taxon>
        <taxon>Diptera</taxon>
        <taxon>Brachycera</taxon>
        <taxon>Muscomorpha</taxon>
        <taxon>Ephydroidea</taxon>
        <taxon>Drosophilidae</taxon>
        <taxon>Drosophila</taxon>
        <taxon>Sophophora</taxon>
    </lineage>
</organism>
<dbReference type="SUPFAM" id="SSF50494">
    <property type="entry name" value="Trypsin-like serine proteases"/>
    <property type="match status" value="2"/>
</dbReference>